<keyword evidence="9" id="KW-1185">Reference proteome</keyword>
<dbReference type="Proteomes" id="UP001470230">
    <property type="component" value="Unassembled WGS sequence"/>
</dbReference>
<evidence type="ECO:0000259" key="7">
    <source>
        <dbReference type="PROSITE" id="PS50146"/>
    </source>
</evidence>
<dbReference type="PANTHER" id="PTHR11255:SF121">
    <property type="entry name" value="DIACYLGLYCEROL KINASE (ATP)"/>
    <property type="match status" value="1"/>
</dbReference>
<dbReference type="SUPFAM" id="SSF111331">
    <property type="entry name" value="NAD kinase/diacylglycerol kinase-like"/>
    <property type="match status" value="1"/>
</dbReference>
<dbReference type="EC" id="2.7.1.107" evidence="6"/>
<dbReference type="InterPro" id="IPR017438">
    <property type="entry name" value="ATP-NAD_kinase_N"/>
</dbReference>
<comment type="similarity">
    <text evidence="1 6">Belongs to the eukaryotic diacylglycerol kinase family.</text>
</comment>
<comment type="caution">
    <text evidence="8">The sequence shown here is derived from an EMBL/GenBank/DDBJ whole genome shotgun (WGS) entry which is preliminary data.</text>
</comment>
<dbReference type="PROSITE" id="PS50146">
    <property type="entry name" value="DAGK"/>
    <property type="match status" value="1"/>
</dbReference>
<evidence type="ECO:0000256" key="2">
    <source>
        <dbReference type="ARBA" id="ARBA00022679"/>
    </source>
</evidence>
<accession>A0ABR2KSZ6</accession>
<dbReference type="InterPro" id="IPR016064">
    <property type="entry name" value="NAD/diacylglycerol_kinase_sf"/>
</dbReference>
<organism evidence="8 9">
    <name type="scientific">Tritrichomonas musculus</name>
    <dbReference type="NCBI Taxonomy" id="1915356"/>
    <lineage>
        <taxon>Eukaryota</taxon>
        <taxon>Metamonada</taxon>
        <taxon>Parabasalia</taxon>
        <taxon>Tritrichomonadida</taxon>
        <taxon>Tritrichomonadidae</taxon>
        <taxon>Tritrichomonas</taxon>
    </lineage>
</organism>
<dbReference type="Gene3D" id="3.40.50.10330">
    <property type="entry name" value="Probable inorganic polyphosphate/atp-NAD kinase, domain 1"/>
    <property type="match status" value="1"/>
</dbReference>
<name>A0ABR2KSZ6_9EUKA</name>
<dbReference type="InterPro" id="IPR000756">
    <property type="entry name" value="Diacylglycerol_kin_accessory"/>
</dbReference>
<gene>
    <name evidence="8" type="ORF">M9Y10_022669</name>
</gene>
<evidence type="ECO:0000256" key="1">
    <source>
        <dbReference type="ARBA" id="ARBA00009280"/>
    </source>
</evidence>
<sequence>MSFCASPIDKPLLTTPMLLFVNPASGGGLGLELMGILAGVKNLYIVQLPAEQDTWHLKYSEIVDDKNLRAVVAGGDGSVNWVVKLLSNYYDEDSRPPLAVIPLGTGNDMSRNLGWGSGMSKSALQLVARSIENMACTDHIEKIDVWSIAIQDKKTEEVQTHQMINYISLGAEGNVVMQYETIRRAVQPLLCCQCMSKAMFVPAGFVNFCGKRNLSEYTNIELINFDGYDSHPQKLKTLNGEKTLLVLSCKTIYAGKNLWRSPANPDMSDGKLEVLGQGGVCGITLTQIGINVTRTIGQADAIRMETSEPIAFQIDGEGMCVNGPSVFDIVKTGNYPMLFAQ</sequence>
<dbReference type="Pfam" id="PF00609">
    <property type="entry name" value="DAGK_acc"/>
    <property type="match status" value="1"/>
</dbReference>
<evidence type="ECO:0000256" key="5">
    <source>
        <dbReference type="ARBA" id="ARBA00022840"/>
    </source>
</evidence>
<evidence type="ECO:0000313" key="9">
    <source>
        <dbReference type="Proteomes" id="UP001470230"/>
    </source>
</evidence>
<comment type="catalytic activity">
    <reaction evidence="6">
        <text>a 1,2-diacyl-sn-glycerol + ATP = a 1,2-diacyl-sn-glycero-3-phosphate + ADP + H(+)</text>
        <dbReference type="Rhea" id="RHEA:10272"/>
        <dbReference type="ChEBI" id="CHEBI:15378"/>
        <dbReference type="ChEBI" id="CHEBI:17815"/>
        <dbReference type="ChEBI" id="CHEBI:30616"/>
        <dbReference type="ChEBI" id="CHEBI:58608"/>
        <dbReference type="ChEBI" id="CHEBI:456216"/>
        <dbReference type="EC" id="2.7.1.107"/>
    </reaction>
</comment>
<proteinExistence type="inferred from homology"/>
<dbReference type="InterPro" id="IPR037607">
    <property type="entry name" value="DGK"/>
</dbReference>
<evidence type="ECO:0000256" key="4">
    <source>
        <dbReference type="ARBA" id="ARBA00022777"/>
    </source>
</evidence>
<dbReference type="SMART" id="SM00046">
    <property type="entry name" value="DAGKc"/>
    <property type="match status" value="1"/>
</dbReference>
<dbReference type="Pfam" id="PF00781">
    <property type="entry name" value="DAGK_cat"/>
    <property type="match status" value="1"/>
</dbReference>
<keyword evidence="5 6" id="KW-0067">ATP-binding</keyword>
<dbReference type="PANTHER" id="PTHR11255">
    <property type="entry name" value="DIACYLGLYCEROL KINASE"/>
    <property type="match status" value="1"/>
</dbReference>
<feature type="domain" description="DAGKc" evidence="7">
    <location>
        <begin position="12"/>
        <end position="152"/>
    </location>
</feature>
<reference evidence="8 9" key="1">
    <citation type="submission" date="2024-04" db="EMBL/GenBank/DDBJ databases">
        <title>Tritrichomonas musculus Genome.</title>
        <authorList>
            <person name="Alves-Ferreira E."/>
            <person name="Grigg M."/>
            <person name="Lorenzi H."/>
            <person name="Galac M."/>
        </authorList>
    </citation>
    <scope>NUCLEOTIDE SEQUENCE [LARGE SCALE GENOMIC DNA]</scope>
    <source>
        <strain evidence="8 9">EAF2021</strain>
    </source>
</reference>
<evidence type="ECO:0000256" key="6">
    <source>
        <dbReference type="RuleBase" id="RU361128"/>
    </source>
</evidence>
<keyword evidence="2 6" id="KW-0808">Transferase</keyword>
<dbReference type="EMBL" id="JAPFFF010000003">
    <property type="protein sequence ID" value="KAK8894235.1"/>
    <property type="molecule type" value="Genomic_DNA"/>
</dbReference>
<keyword evidence="4 6" id="KW-0418">Kinase</keyword>
<evidence type="ECO:0000313" key="8">
    <source>
        <dbReference type="EMBL" id="KAK8894235.1"/>
    </source>
</evidence>
<protein>
    <recommendedName>
        <fullName evidence="6">Diacylglycerol kinase</fullName>
        <shortName evidence="6">DAG kinase</shortName>
        <ecNumber evidence="6">2.7.1.107</ecNumber>
    </recommendedName>
</protein>
<evidence type="ECO:0000256" key="3">
    <source>
        <dbReference type="ARBA" id="ARBA00022741"/>
    </source>
</evidence>
<dbReference type="SMART" id="SM00045">
    <property type="entry name" value="DAGKa"/>
    <property type="match status" value="1"/>
</dbReference>
<dbReference type="InterPro" id="IPR001206">
    <property type="entry name" value="Diacylglycerol_kinase_cat_dom"/>
</dbReference>
<keyword evidence="3 6" id="KW-0547">Nucleotide-binding</keyword>